<dbReference type="NCBIfam" id="TIGR01494">
    <property type="entry name" value="ATPase_P-type"/>
    <property type="match status" value="2"/>
</dbReference>
<accession>A0A1Q8I1D9</accession>
<dbReference type="PROSITE" id="PS50846">
    <property type="entry name" value="HMA_2"/>
    <property type="match status" value="1"/>
</dbReference>
<keyword evidence="3 11" id="KW-0812">Transmembrane</keyword>
<dbReference type="GO" id="GO:0055070">
    <property type="term" value="P:copper ion homeostasis"/>
    <property type="evidence" value="ECO:0007669"/>
    <property type="project" value="TreeGrafter"/>
</dbReference>
<dbReference type="InterPro" id="IPR006121">
    <property type="entry name" value="HMA_dom"/>
</dbReference>
<comment type="subcellular location">
    <subcellularLocation>
        <location evidence="1">Cell membrane</location>
        <topology evidence="1">Multi-pass membrane protein</topology>
    </subcellularLocation>
</comment>
<evidence type="ECO:0000256" key="2">
    <source>
        <dbReference type="ARBA" id="ARBA00006024"/>
    </source>
</evidence>
<evidence type="ECO:0000256" key="4">
    <source>
        <dbReference type="ARBA" id="ARBA00022723"/>
    </source>
</evidence>
<dbReference type="InterPro" id="IPR001757">
    <property type="entry name" value="P_typ_ATPase"/>
</dbReference>
<name>A0A1Q8I1D9_9ACTO</name>
<dbReference type="InterPro" id="IPR023214">
    <property type="entry name" value="HAD_sf"/>
</dbReference>
<dbReference type="FunFam" id="2.70.150.10:FF:000002">
    <property type="entry name" value="Copper-transporting ATPase 1, putative"/>
    <property type="match status" value="1"/>
</dbReference>
<evidence type="ECO:0000256" key="10">
    <source>
        <dbReference type="SAM" id="MobiDB-lite"/>
    </source>
</evidence>
<dbReference type="InterPro" id="IPR044492">
    <property type="entry name" value="P_typ_ATPase_HD_dom"/>
</dbReference>
<dbReference type="FunFam" id="3.30.70.100:FF:000005">
    <property type="entry name" value="Copper-exporting P-type ATPase A"/>
    <property type="match status" value="1"/>
</dbReference>
<dbReference type="InterPro" id="IPR017969">
    <property type="entry name" value="Heavy-metal-associated_CS"/>
</dbReference>
<feature type="transmembrane region" description="Helical" evidence="11">
    <location>
        <begin position="175"/>
        <end position="193"/>
    </location>
</feature>
<evidence type="ECO:0000256" key="8">
    <source>
        <dbReference type="ARBA" id="ARBA00049360"/>
    </source>
</evidence>
<evidence type="ECO:0000256" key="5">
    <source>
        <dbReference type="ARBA" id="ARBA00022967"/>
    </source>
</evidence>
<dbReference type="PRINTS" id="PR00942">
    <property type="entry name" value="CUATPASEI"/>
</dbReference>
<dbReference type="SFLD" id="SFLDG00002">
    <property type="entry name" value="C1.7:_P-type_atpase_like"/>
    <property type="match status" value="1"/>
</dbReference>
<evidence type="ECO:0000256" key="11">
    <source>
        <dbReference type="SAM" id="Phobius"/>
    </source>
</evidence>
<dbReference type="GO" id="GO:0005507">
    <property type="term" value="F:copper ion binding"/>
    <property type="evidence" value="ECO:0007669"/>
    <property type="project" value="TreeGrafter"/>
</dbReference>
<dbReference type="Proteomes" id="UP000185736">
    <property type="component" value="Unassembled WGS sequence"/>
</dbReference>
<dbReference type="SUPFAM" id="SSF56784">
    <property type="entry name" value="HAD-like"/>
    <property type="match status" value="1"/>
</dbReference>
<protein>
    <recommendedName>
        <fullName evidence="9">Cation-transporting P-type ATPase B</fullName>
    </recommendedName>
</protein>
<evidence type="ECO:0000259" key="12">
    <source>
        <dbReference type="PROSITE" id="PS50846"/>
    </source>
</evidence>
<dbReference type="EMBL" id="MSGO01000027">
    <property type="protein sequence ID" value="OLL14919.1"/>
    <property type="molecule type" value="Genomic_DNA"/>
</dbReference>
<dbReference type="Pfam" id="PF00702">
    <property type="entry name" value="Hydrolase"/>
    <property type="match status" value="1"/>
</dbReference>
<feature type="transmembrane region" description="Helical" evidence="11">
    <location>
        <begin position="887"/>
        <end position="904"/>
    </location>
</feature>
<dbReference type="SFLD" id="SFLDS00003">
    <property type="entry name" value="Haloacid_Dehalogenase"/>
    <property type="match status" value="1"/>
</dbReference>
<feature type="transmembrane region" description="Helical" evidence="11">
    <location>
        <begin position="910"/>
        <end position="928"/>
    </location>
</feature>
<evidence type="ECO:0000313" key="13">
    <source>
        <dbReference type="EMBL" id="OLL14919.1"/>
    </source>
</evidence>
<feature type="region of interest" description="Disordered" evidence="10">
    <location>
        <begin position="561"/>
        <end position="580"/>
    </location>
</feature>
<dbReference type="InterPro" id="IPR018303">
    <property type="entry name" value="ATPase_P-typ_P_site"/>
</dbReference>
<comment type="caution">
    <text evidence="13">The sequence shown here is derived from an EMBL/GenBank/DDBJ whole genome shotgun (WGS) entry which is preliminary data.</text>
</comment>
<feature type="region of interest" description="Disordered" evidence="10">
    <location>
        <begin position="78"/>
        <end position="161"/>
    </location>
</feature>
<dbReference type="PROSITE" id="PS00154">
    <property type="entry name" value="ATPASE_E1_E2"/>
    <property type="match status" value="1"/>
</dbReference>
<dbReference type="GO" id="GO:0016887">
    <property type="term" value="F:ATP hydrolysis activity"/>
    <property type="evidence" value="ECO:0007669"/>
    <property type="project" value="InterPro"/>
</dbReference>
<dbReference type="Gene3D" id="3.40.50.1000">
    <property type="entry name" value="HAD superfamily/HAD-like"/>
    <property type="match status" value="2"/>
</dbReference>
<dbReference type="GO" id="GO:0005886">
    <property type="term" value="C:plasma membrane"/>
    <property type="evidence" value="ECO:0007669"/>
    <property type="project" value="UniProtKB-SubCell"/>
</dbReference>
<dbReference type="InterPro" id="IPR036412">
    <property type="entry name" value="HAD-like_sf"/>
</dbReference>
<dbReference type="Gene3D" id="3.30.70.100">
    <property type="match status" value="1"/>
</dbReference>
<comment type="catalytic activity">
    <reaction evidence="8">
        <text>ATP + H2O = ADP + phosphate + H(+)</text>
        <dbReference type="Rhea" id="RHEA:13065"/>
        <dbReference type="ChEBI" id="CHEBI:15377"/>
        <dbReference type="ChEBI" id="CHEBI:15378"/>
        <dbReference type="ChEBI" id="CHEBI:30616"/>
        <dbReference type="ChEBI" id="CHEBI:43474"/>
        <dbReference type="ChEBI" id="CHEBI:456216"/>
    </reaction>
</comment>
<feature type="transmembrane region" description="Helical" evidence="11">
    <location>
        <begin position="236"/>
        <end position="257"/>
    </location>
</feature>
<evidence type="ECO:0000256" key="6">
    <source>
        <dbReference type="ARBA" id="ARBA00022989"/>
    </source>
</evidence>
<dbReference type="Gene3D" id="3.40.1110.10">
    <property type="entry name" value="Calcium-transporting ATPase, cytoplasmic domain N"/>
    <property type="match status" value="1"/>
</dbReference>
<dbReference type="CDD" id="cd02094">
    <property type="entry name" value="P-type_ATPase_Cu-like"/>
    <property type="match status" value="1"/>
</dbReference>
<feature type="transmembrane region" description="Helical" evidence="11">
    <location>
        <begin position="199"/>
        <end position="216"/>
    </location>
</feature>
<dbReference type="InterPro" id="IPR036163">
    <property type="entry name" value="HMA_dom_sf"/>
</dbReference>
<evidence type="ECO:0000256" key="7">
    <source>
        <dbReference type="ARBA" id="ARBA00023136"/>
    </source>
</evidence>
<dbReference type="SUPFAM" id="SSF81653">
    <property type="entry name" value="Calcium ATPase, transduction domain A"/>
    <property type="match status" value="1"/>
</dbReference>
<feature type="compositionally biased region" description="Low complexity" evidence="10">
    <location>
        <begin position="111"/>
        <end position="149"/>
    </location>
</feature>
<organism evidence="13 14">
    <name type="scientific">Actinomyces oris</name>
    <dbReference type="NCBI Taxonomy" id="544580"/>
    <lineage>
        <taxon>Bacteria</taxon>
        <taxon>Bacillati</taxon>
        <taxon>Actinomycetota</taxon>
        <taxon>Actinomycetes</taxon>
        <taxon>Actinomycetales</taxon>
        <taxon>Actinomycetaceae</taxon>
        <taxon>Actinomyces</taxon>
    </lineage>
</organism>
<dbReference type="AlphaFoldDB" id="A0A1Q8I1D9"/>
<keyword evidence="5" id="KW-1278">Translocase</keyword>
<keyword evidence="4" id="KW-0479">Metal-binding</keyword>
<keyword evidence="7 11" id="KW-0472">Membrane</keyword>
<dbReference type="Gene3D" id="2.70.150.10">
    <property type="entry name" value="Calcium-transporting ATPase, cytoplasmic transduction domain A"/>
    <property type="match status" value="1"/>
</dbReference>
<dbReference type="InterPro" id="IPR023298">
    <property type="entry name" value="ATPase_P-typ_TM_dom_sf"/>
</dbReference>
<evidence type="ECO:0000256" key="1">
    <source>
        <dbReference type="ARBA" id="ARBA00004651"/>
    </source>
</evidence>
<dbReference type="InterPro" id="IPR059000">
    <property type="entry name" value="ATPase_P-type_domA"/>
</dbReference>
<dbReference type="GO" id="GO:0043682">
    <property type="term" value="F:P-type divalent copper transporter activity"/>
    <property type="evidence" value="ECO:0007669"/>
    <property type="project" value="TreeGrafter"/>
</dbReference>
<feature type="transmembrane region" description="Helical" evidence="11">
    <location>
        <begin position="455"/>
        <end position="477"/>
    </location>
</feature>
<dbReference type="CDD" id="cd00371">
    <property type="entry name" value="HMA"/>
    <property type="match status" value="1"/>
</dbReference>
<proteinExistence type="inferred from homology"/>
<reference evidence="13 14" key="1">
    <citation type="submission" date="2016-12" db="EMBL/GenBank/DDBJ databases">
        <title>Genomic comparison of strains in the 'Actinomyces naeslundii' group.</title>
        <authorList>
            <person name="Mughal S.R."/>
            <person name="Do T."/>
            <person name="Gilbert S.C."/>
            <person name="Witherden E.A."/>
            <person name="Didelot X."/>
            <person name="Beighton D."/>
        </authorList>
    </citation>
    <scope>NUCLEOTIDE SEQUENCE [LARGE SCALE GENOMIC DNA]</scope>
    <source>
        <strain evidence="13 14">S64C</strain>
    </source>
</reference>
<feature type="domain" description="HMA" evidence="12">
    <location>
        <begin position="13"/>
        <end position="77"/>
    </location>
</feature>
<dbReference type="PRINTS" id="PR00119">
    <property type="entry name" value="CATATPASE"/>
</dbReference>
<dbReference type="InterPro" id="IPR008250">
    <property type="entry name" value="ATPase_P-typ_transduc_dom_A_sf"/>
</dbReference>
<feature type="transmembrane region" description="Helical" evidence="11">
    <location>
        <begin position="483"/>
        <end position="510"/>
    </location>
</feature>
<dbReference type="PROSITE" id="PS01047">
    <property type="entry name" value="HMA_1"/>
    <property type="match status" value="1"/>
</dbReference>
<dbReference type="Pfam" id="PF00122">
    <property type="entry name" value="E1-E2_ATPase"/>
    <property type="match status" value="1"/>
</dbReference>
<evidence type="ECO:0000256" key="9">
    <source>
        <dbReference type="ARBA" id="ARBA00074171"/>
    </source>
</evidence>
<dbReference type="Pfam" id="PF00403">
    <property type="entry name" value="HMA"/>
    <property type="match status" value="1"/>
</dbReference>
<dbReference type="InterPro" id="IPR023299">
    <property type="entry name" value="ATPase_P-typ_cyto_dom_N"/>
</dbReference>
<dbReference type="SFLD" id="SFLDF00027">
    <property type="entry name" value="p-type_atpase"/>
    <property type="match status" value="1"/>
</dbReference>
<dbReference type="RefSeq" id="WP_075249114.1">
    <property type="nucleotide sequence ID" value="NZ_MSGO01000027.1"/>
</dbReference>
<dbReference type="PANTHER" id="PTHR43520">
    <property type="entry name" value="ATP7, ISOFORM B"/>
    <property type="match status" value="1"/>
</dbReference>
<feature type="compositionally biased region" description="Low complexity" evidence="10">
    <location>
        <begin position="566"/>
        <end position="580"/>
    </location>
</feature>
<dbReference type="PANTHER" id="PTHR43520:SF8">
    <property type="entry name" value="P-TYPE CU(+) TRANSPORTER"/>
    <property type="match status" value="1"/>
</dbReference>
<feature type="transmembrane region" description="Helical" evidence="11">
    <location>
        <begin position="277"/>
        <end position="297"/>
    </location>
</feature>
<evidence type="ECO:0000256" key="3">
    <source>
        <dbReference type="ARBA" id="ARBA00022692"/>
    </source>
</evidence>
<feature type="compositionally biased region" description="Low complexity" evidence="10">
    <location>
        <begin position="90"/>
        <end position="101"/>
    </location>
</feature>
<keyword evidence="6 11" id="KW-1133">Transmembrane helix</keyword>
<dbReference type="GO" id="GO:0005524">
    <property type="term" value="F:ATP binding"/>
    <property type="evidence" value="ECO:0007669"/>
    <property type="project" value="InterPro"/>
</dbReference>
<evidence type="ECO:0000313" key="14">
    <source>
        <dbReference type="Proteomes" id="UP000185736"/>
    </source>
</evidence>
<sequence>MSTTSREPGGQPRTVNLSIGGMTCASCVARVEKKLNKLDGVSASVNLATESARITAPSTVSVDDLLATVARAGYTGALLDADSPDEPAESEAVPAPSAPGSDEGGRGTQGADGRAALSLAAAEPATAAGTPATRPGAADGTTGTAGTSPRSASGRGAPSLGASHMKRAADLRLRLIYCLILSVPIMAISMVPALQMPGWQWTVALMALPVAVWGAWPFHRAAFRALRHGAFTMDTLVSLGVIAATGWSLWALVLGGAGHIGMRMSMELLPRSQGHAAHMYFESAAWVTTFLLAGRYAEARAKYRSGDALRALLELGAKEVTRVVLTSPSGSRDAIDVLDEDGAPRAEATRAEERISIEELAAGDLFLVRPGEKVAADGVVVEGRSAVDASLLTGESVPTEVEAGQAVTGATVNTSGVLLVRATAVGEGTTLARIGRMVTAAQAGKAPVQRLADRISGVFVPIVLVLSAATLAVWLLTGHSPQAAFTAAVAVLVIACPCALGLATPTALLVGSGRAAQLGVVIKGPEVLESTRALDTMVMDKTGTVTQGRMSLDVEACREVGRQTPSADASSEAAGGAEHASALVPAAAGTGADTEVAASTPADAAAGLAPLGDEALRLAGAVESASEHPVATAITAAARERLGDLPAPADFSNHEGRGVSATVEGRLVAVGRPGWLADELGAEVPEAVRSAVEEAQDSGATAVVLAVGGAGETASTVAGTDAVADSTFDASDGVGDTDRDTRPLRAVGALVVRDTVRPSSRAAVAALRELGIRPVLLTGDNARAAEHVAAQVGIDAADVRAEVLPADKRDVIADLQAQGAVVGMVGDGVNDAAALAQAGTQGLGLAMGSGADVAIEAADITLVRTDLDAVVAAVRVSRATLRIIRQNLFWAFAYNVAAIPLAAAGLLNPMIAGAAMAASSVIVVTNSLRLRRAG</sequence>
<gene>
    <name evidence="13" type="ORF">BKH32_06150</name>
</gene>
<dbReference type="SUPFAM" id="SSF81665">
    <property type="entry name" value="Calcium ATPase, transmembrane domain M"/>
    <property type="match status" value="1"/>
</dbReference>
<comment type="similarity">
    <text evidence="2">Belongs to the cation transport ATPase (P-type) (TC 3.A.3) family. Type IB subfamily.</text>
</comment>
<dbReference type="SUPFAM" id="SSF55008">
    <property type="entry name" value="HMA, heavy metal-associated domain"/>
    <property type="match status" value="1"/>
</dbReference>